<evidence type="ECO:0000256" key="8">
    <source>
        <dbReference type="ARBA" id="ARBA00022737"/>
    </source>
</evidence>
<feature type="domain" description="SIS" evidence="12">
    <location>
        <begin position="452"/>
        <end position="597"/>
    </location>
</feature>
<dbReference type="GO" id="GO:0006047">
    <property type="term" value="P:UDP-N-acetylglucosamine metabolic process"/>
    <property type="evidence" value="ECO:0007669"/>
    <property type="project" value="TreeGrafter"/>
</dbReference>
<dbReference type="PROSITE" id="PS51464">
    <property type="entry name" value="SIS"/>
    <property type="match status" value="2"/>
</dbReference>
<comment type="subcellular location">
    <subcellularLocation>
        <location evidence="2 10">Cytoplasm</location>
    </subcellularLocation>
</comment>
<dbReference type="SUPFAM" id="SSF56235">
    <property type="entry name" value="N-terminal nucleophile aminohydrolases (Ntn hydrolases)"/>
    <property type="match status" value="1"/>
</dbReference>
<dbReference type="InterPro" id="IPR001347">
    <property type="entry name" value="SIS_dom"/>
</dbReference>
<dbReference type="GO" id="GO:0005975">
    <property type="term" value="P:carbohydrate metabolic process"/>
    <property type="evidence" value="ECO:0007669"/>
    <property type="project" value="UniProtKB-UniRule"/>
</dbReference>
<dbReference type="GO" id="GO:0006002">
    <property type="term" value="P:fructose 6-phosphate metabolic process"/>
    <property type="evidence" value="ECO:0007669"/>
    <property type="project" value="TreeGrafter"/>
</dbReference>
<evidence type="ECO:0000256" key="5">
    <source>
        <dbReference type="ARBA" id="ARBA00022490"/>
    </source>
</evidence>
<dbReference type="EMBL" id="LGTC01000001">
    <property type="protein sequence ID" value="KNY28279.1"/>
    <property type="molecule type" value="Genomic_DNA"/>
</dbReference>
<dbReference type="CDD" id="cd05008">
    <property type="entry name" value="SIS_GlmS_GlmD_1"/>
    <property type="match status" value="1"/>
</dbReference>
<evidence type="ECO:0000256" key="2">
    <source>
        <dbReference type="ARBA" id="ARBA00004496"/>
    </source>
</evidence>
<name>A0A0L6JR67_9FIRM</name>
<dbReference type="RefSeq" id="WP_036938418.1">
    <property type="nucleotide sequence ID" value="NZ_JQKC01000007.1"/>
</dbReference>
<proteinExistence type="inferred from homology"/>
<evidence type="ECO:0000259" key="11">
    <source>
        <dbReference type="PROSITE" id="PS51278"/>
    </source>
</evidence>
<evidence type="ECO:0000313" key="14">
    <source>
        <dbReference type="Proteomes" id="UP000036923"/>
    </source>
</evidence>
<evidence type="ECO:0000256" key="4">
    <source>
        <dbReference type="ARBA" id="ARBA00016090"/>
    </source>
</evidence>
<dbReference type="InterPro" id="IPR046348">
    <property type="entry name" value="SIS_dom_sf"/>
</dbReference>
<dbReference type="Proteomes" id="UP000036923">
    <property type="component" value="Unassembled WGS sequence"/>
</dbReference>
<dbReference type="NCBIfam" id="NF001484">
    <property type="entry name" value="PRK00331.1"/>
    <property type="match status" value="1"/>
</dbReference>
<dbReference type="HAMAP" id="MF_00164">
    <property type="entry name" value="GlmS"/>
    <property type="match status" value="1"/>
</dbReference>
<feature type="active site" description="For Fru-6P isomerization activity" evidence="10">
    <location>
        <position position="602"/>
    </location>
</feature>
<keyword evidence="5 10" id="KW-0963">Cytoplasm</keyword>
<comment type="function">
    <text evidence="10">Catalyzes the first step in hexosamine metabolism, converting fructose-6P into glucosamine-6P using glutamine as a nitrogen source.</text>
</comment>
<dbReference type="GO" id="GO:0004360">
    <property type="term" value="F:glutamine-fructose-6-phosphate transaminase (isomerizing) activity"/>
    <property type="evidence" value="ECO:0007669"/>
    <property type="project" value="UniProtKB-UniRule"/>
</dbReference>
<comment type="catalytic activity">
    <reaction evidence="1 10">
        <text>D-fructose 6-phosphate + L-glutamine = D-glucosamine 6-phosphate + L-glutamate</text>
        <dbReference type="Rhea" id="RHEA:13237"/>
        <dbReference type="ChEBI" id="CHEBI:29985"/>
        <dbReference type="ChEBI" id="CHEBI:58359"/>
        <dbReference type="ChEBI" id="CHEBI:58725"/>
        <dbReference type="ChEBI" id="CHEBI:61527"/>
        <dbReference type="EC" id="2.6.1.16"/>
    </reaction>
</comment>
<dbReference type="AlphaFoldDB" id="A0A0L6JR67"/>
<dbReference type="PATRIC" id="fig|398512.5.peg.3722"/>
<dbReference type="GO" id="GO:0006487">
    <property type="term" value="P:protein N-linked glycosylation"/>
    <property type="evidence" value="ECO:0007669"/>
    <property type="project" value="TreeGrafter"/>
</dbReference>
<evidence type="ECO:0000256" key="6">
    <source>
        <dbReference type="ARBA" id="ARBA00022576"/>
    </source>
</evidence>
<dbReference type="InterPro" id="IPR017932">
    <property type="entry name" value="GATase_2_dom"/>
</dbReference>
<protein>
    <recommendedName>
        <fullName evidence="4 10">Glutamine--fructose-6-phosphate aminotransferase [isomerizing]</fullName>
        <ecNumber evidence="3 10">2.6.1.16</ecNumber>
    </recommendedName>
    <alternativeName>
        <fullName evidence="10">D-fructose-6-phosphate amidotransferase</fullName>
    </alternativeName>
    <alternativeName>
        <fullName evidence="10">GFAT</fullName>
    </alternativeName>
    <alternativeName>
        <fullName evidence="10">Glucosamine-6-phosphate synthase</fullName>
    </alternativeName>
    <alternativeName>
        <fullName evidence="10">Hexosephosphate aminotransferase</fullName>
    </alternativeName>
    <alternativeName>
        <fullName evidence="10">L-glutamine--D-fructose-6-phosphate amidotransferase</fullName>
    </alternativeName>
</protein>
<feature type="initiator methionine" description="Removed" evidence="10">
    <location>
        <position position="1"/>
    </location>
</feature>
<evidence type="ECO:0000256" key="3">
    <source>
        <dbReference type="ARBA" id="ARBA00012916"/>
    </source>
</evidence>
<keyword evidence="6 10" id="KW-0032">Aminotransferase</keyword>
<dbReference type="InterPro" id="IPR035466">
    <property type="entry name" value="GlmS/AgaS_SIS"/>
</dbReference>
<comment type="subunit">
    <text evidence="10">Homodimer.</text>
</comment>
<evidence type="ECO:0000256" key="9">
    <source>
        <dbReference type="ARBA" id="ARBA00022962"/>
    </source>
</evidence>
<accession>A0A0L6JR67</accession>
<dbReference type="CDD" id="cd00714">
    <property type="entry name" value="GFAT"/>
    <property type="match status" value="1"/>
</dbReference>
<dbReference type="InterPro" id="IPR047084">
    <property type="entry name" value="GFAT_N"/>
</dbReference>
<organism evidence="13 14">
    <name type="scientific">Pseudobacteroides cellulosolvens ATCC 35603 = DSM 2933</name>
    <dbReference type="NCBI Taxonomy" id="398512"/>
    <lineage>
        <taxon>Bacteria</taxon>
        <taxon>Bacillati</taxon>
        <taxon>Bacillota</taxon>
        <taxon>Clostridia</taxon>
        <taxon>Eubacteriales</taxon>
        <taxon>Oscillospiraceae</taxon>
        <taxon>Pseudobacteroides</taxon>
    </lineage>
</organism>
<dbReference type="Pfam" id="PF13522">
    <property type="entry name" value="GATase_6"/>
    <property type="match status" value="1"/>
</dbReference>
<dbReference type="PANTHER" id="PTHR10937">
    <property type="entry name" value="GLUCOSAMINE--FRUCTOSE-6-PHOSPHATE AMINOTRANSFERASE, ISOMERIZING"/>
    <property type="match status" value="1"/>
</dbReference>
<dbReference type="eggNOG" id="COG0449">
    <property type="taxonomic scope" value="Bacteria"/>
</dbReference>
<dbReference type="FunFam" id="3.40.50.10490:FF:000022">
    <property type="entry name" value="Glutamine--fructose-6-phosphate aminotransferase [isomerizing]"/>
    <property type="match status" value="1"/>
</dbReference>
<gene>
    <name evidence="10" type="primary">glmS</name>
    <name evidence="13" type="ORF">Bccel_3553</name>
</gene>
<dbReference type="NCBIfam" id="TIGR01135">
    <property type="entry name" value="glmS"/>
    <property type="match status" value="1"/>
</dbReference>
<reference evidence="14" key="1">
    <citation type="submission" date="2015-07" db="EMBL/GenBank/DDBJ databases">
        <title>Near-Complete Genome Sequence of the Cellulolytic Bacterium Bacteroides (Pseudobacteroides) cellulosolvens ATCC 35603.</title>
        <authorList>
            <person name="Dassa B."/>
            <person name="Utturkar S.M."/>
            <person name="Klingeman D.M."/>
            <person name="Hurt R.A."/>
            <person name="Keller M."/>
            <person name="Xu J."/>
            <person name="Reddy Y.H.K."/>
            <person name="Borovok I."/>
            <person name="Grinberg I.R."/>
            <person name="Lamed R."/>
            <person name="Zhivin O."/>
            <person name="Bayer E.A."/>
            <person name="Brown S.D."/>
        </authorList>
    </citation>
    <scope>NUCLEOTIDE SEQUENCE [LARGE SCALE GENOMIC DNA]</scope>
    <source>
        <strain evidence="14">DSM 2933</strain>
    </source>
</reference>
<dbReference type="FunFam" id="3.60.20.10:FF:000006">
    <property type="entry name" value="Glutamine--fructose-6-phosphate aminotransferase [isomerizing]"/>
    <property type="match status" value="1"/>
</dbReference>
<feature type="domain" description="Glutamine amidotransferase type-2" evidence="11">
    <location>
        <begin position="2"/>
        <end position="217"/>
    </location>
</feature>
<keyword evidence="9" id="KW-0315">Glutamine amidotransferase</keyword>
<dbReference type="InterPro" id="IPR035490">
    <property type="entry name" value="GlmS/FrlB_SIS"/>
</dbReference>
<dbReference type="PANTHER" id="PTHR10937:SF0">
    <property type="entry name" value="GLUTAMINE--FRUCTOSE-6-PHOSPHATE TRANSAMINASE (ISOMERIZING)"/>
    <property type="match status" value="1"/>
</dbReference>
<dbReference type="FunFam" id="3.40.50.10490:FF:000001">
    <property type="entry name" value="Glutamine--fructose-6-phosphate aminotransferase [isomerizing]"/>
    <property type="match status" value="1"/>
</dbReference>
<dbReference type="SUPFAM" id="SSF53697">
    <property type="entry name" value="SIS domain"/>
    <property type="match status" value="1"/>
</dbReference>
<dbReference type="Gene3D" id="3.40.50.10490">
    <property type="entry name" value="Glucose-6-phosphate isomerase like protein, domain 1"/>
    <property type="match status" value="2"/>
</dbReference>
<evidence type="ECO:0000313" key="13">
    <source>
        <dbReference type="EMBL" id="KNY28279.1"/>
    </source>
</evidence>
<dbReference type="STRING" id="398512.Bccel_3553"/>
<dbReference type="InterPro" id="IPR029055">
    <property type="entry name" value="Ntn_hydrolases_N"/>
</dbReference>
<comment type="caution">
    <text evidence="13">The sequence shown here is derived from an EMBL/GenBank/DDBJ whole genome shotgun (WGS) entry which is preliminary data.</text>
</comment>
<evidence type="ECO:0000256" key="7">
    <source>
        <dbReference type="ARBA" id="ARBA00022679"/>
    </source>
</evidence>
<dbReference type="GO" id="GO:0097367">
    <property type="term" value="F:carbohydrate derivative binding"/>
    <property type="evidence" value="ECO:0007669"/>
    <property type="project" value="InterPro"/>
</dbReference>
<dbReference type="GO" id="GO:0005829">
    <property type="term" value="C:cytosol"/>
    <property type="evidence" value="ECO:0007669"/>
    <property type="project" value="TreeGrafter"/>
</dbReference>
<dbReference type="CDD" id="cd05009">
    <property type="entry name" value="SIS_GlmS_GlmD_2"/>
    <property type="match status" value="1"/>
</dbReference>
<evidence type="ECO:0000259" key="12">
    <source>
        <dbReference type="PROSITE" id="PS51464"/>
    </source>
</evidence>
<keyword evidence="14" id="KW-1185">Reference proteome</keyword>
<keyword evidence="8" id="KW-0677">Repeat</keyword>
<feature type="active site" description="Nucleophile; for GATase activity" evidence="10">
    <location>
        <position position="2"/>
    </location>
</feature>
<dbReference type="Pfam" id="PF01380">
    <property type="entry name" value="SIS"/>
    <property type="match status" value="2"/>
</dbReference>
<feature type="domain" description="SIS" evidence="12">
    <location>
        <begin position="284"/>
        <end position="423"/>
    </location>
</feature>
<evidence type="ECO:0000256" key="1">
    <source>
        <dbReference type="ARBA" id="ARBA00001031"/>
    </source>
</evidence>
<keyword evidence="7 10" id="KW-0808">Transferase</keyword>
<sequence length="607" mass="67179">MCGIVGYIGDKKATPILINGLKKLEYRGYDSAGVATFDSNCINVIKCKGRLAALETKLTEDMPSANMGIGHTRWATHGEPNDVNSHPHISQSGRFAVVHNGIIENYIKLKDFLQTQGFEFKSETDTEVVAHLIEYHYKGDLIQAVIECVNDIEGSYALGVICSDCETQFVAARKDSPLIVGLGKNENFIASDIPAILEYTRDIYILEDKEIVSLTKDEVKVFNILGAEVKKEVYHVTWDATSAEKSGYEHFMMKEMFEEPKVIKDTLSPRIVDEGITLDNVNITAKDLENIDKIYIVACGTAYHAGVVGKYIIEKLARIPVEIDIASEFRYRDPLISDRNLVIIISQSGETLDTLVALKESKKRGAKTLSIVNVVGSSISRESDYVLYTWAGPEIAVASTKAYNTQLAALYLVAFNFAYKKGYIEDSAYKNYISQLKELPSKVEEVLKNKEVIQKFASKHYNAKSIFFIGRGLDYALSMEGSLKLKEISYIHSEAYAGGELKHGTIALIEKGTLVVCPVTQDDLIDKMVSNIREVKARGAVVMAITQEKNASIDKVADVVITIPDIDSLLAPVAAVTPLQLFAYYMAIEKGCDVDKPRNLAKSVTVE</sequence>
<dbReference type="Gene3D" id="3.60.20.10">
    <property type="entry name" value="Glutamine Phosphoribosylpyrophosphate, subunit 1, domain 1"/>
    <property type="match status" value="1"/>
</dbReference>
<dbReference type="EC" id="2.6.1.16" evidence="3 10"/>
<dbReference type="OrthoDB" id="106547at2"/>
<dbReference type="InterPro" id="IPR005855">
    <property type="entry name" value="GFAT"/>
</dbReference>
<dbReference type="PROSITE" id="PS51278">
    <property type="entry name" value="GATASE_TYPE_2"/>
    <property type="match status" value="1"/>
</dbReference>
<evidence type="ECO:0000256" key="10">
    <source>
        <dbReference type="HAMAP-Rule" id="MF_00164"/>
    </source>
</evidence>